<reference evidence="2 3" key="1">
    <citation type="submission" date="2016-10" db="EMBL/GenBank/DDBJ databases">
        <title>Updated version of Genome Assembly of Janthinobacterium lividum ERGS5:01.</title>
        <authorList>
            <person name="Kumar R."/>
            <person name="Acharya V."/>
            <person name="Singh D."/>
        </authorList>
    </citation>
    <scope>NUCLEOTIDE SEQUENCE [LARGE SCALE GENOMIC DNA]</scope>
    <source>
        <strain evidence="2 3">ERGS5:01</strain>
    </source>
</reference>
<protein>
    <recommendedName>
        <fullName evidence="1">Peptidase C39 domain-containing protein</fullName>
    </recommendedName>
</protein>
<accession>A0A1E8PLN8</accession>
<dbReference type="AlphaFoldDB" id="A0A1E8PLN8"/>
<evidence type="ECO:0000313" key="3">
    <source>
        <dbReference type="Proteomes" id="UP000092634"/>
    </source>
</evidence>
<evidence type="ECO:0000313" key="2">
    <source>
        <dbReference type="EMBL" id="OFJ47196.1"/>
    </source>
</evidence>
<dbReference type="Gene3D" id="3.90.70.10">
    <property type="entry name" value="Cysteine proteinases"/>
    <property type="match status" value="1"/>
</dbReference>
<dbReference type="GO" id="GO:0006508">
    <property type="term" value="P:proteolysis"/>
    <property type="evidence" value="ECO:0007669"/>
    <property type="project" value="InterPro"/>
</dbReference>
<dbReference type="GO" id="GO:0008233">
    <property type="term" value="F:peptidase activity"/>
    <property type="evidence" value="ECO:0007669"/>
    <property type="project" value="InterPro"/>
</dbReference>
<sequence length="112" mass="13078">MRTRFSVSMKGMTLKGMINMAQGLSLNTRPLKLDMEHLHDLKLPCILHWDLNHFVVLKSLNVNYAHVHDPAVGERKITLKEFAKHFTGIALEISPGSDFRKKKMYKNFHYYH</sequence>
<feature type="domain" description="Peptidase C39" evidence="1">
    <location>
        <begin position="2"/>
        <end position="97"/>
    </location>
</feature>
<gene>
    <name evidence="2" type="ORF">BA896_023460</name>
</gene>
<proteinExistence type="predicted"/>
<comment type="caution">
    <text evidence="2">The sequence shown here is derived from an EMBL/GenBank/DDBJ whole genome shotgun (WGS) entry which is preliminary data.</text>
</comment>
<evidence type="ECO:0000259" key="1">
    <source>
        <dbReference type="Pfam" id="PF03412"/>
    </source>
</evidence>
<dbReference type="EMBL" id="MAQB02000007">
    <property type="protein sequence ID" value="OFJ47196.1"/>
    <property type="molecule type" value="Genomic_DNA"/>
</dbReference>
<dbReference type="InterPro" id="IPR005074">
    <property type="entry name" value="Peptidase_C39"/>
</dbReference>
<dbReference type="GO" id="GO:0016020">
    <property type="term" value="C:membrane"/>
    <property type="evidence" value="ECO:0007669"/>
    <property type="project" value="InterPro"/>
</dbReference>
<dbReference type="GO" id="GO:0005524">
    <property type="term" value="F:ATP binding"/>
    <property type="evidence" value="ECO:0007669"/>
    <property type="project" value="InterPro"/>
</dbReference>
<dbReference type="Pfam" id="PF03412">
    <property type="entry name" value="Peptidase_C39"/>
    <property type="match status" value="1"/>
</dbReference>
<organism evidence="2 3">
    <name type="scientific">Janthinobacterium lividum</name>
    <dbReference type="NCBI Taxonomy" id="29581"/>
    <lineage>
        <taxon>Bacteria</taxon>
        <taxon>Pseudomonadati</taxon>
        <taxon>Pseudomonadota</taxon>
        <taxon>Betaproteobacteria</taxon>
        <taxon>Burkholderiales</taxon>
        <taxon>Oxalobacteraceae</taxon>
        <taxon>Janthinobacterium</taxon>
    </lineage>
</organism>
<dbReference type="Proteomes" id="UP000092634">
    <property type="component" value="Unassembled WGS sequence"/>
</dbReference>
<name>A0A1E8PLN8_9BURK</name>